<feature type="repeat" description="TPR" evidence="4">
    <location>
        <begin position="168"/>
        <end position="201"/>
    </location>
</feature>
<dbReference type="PANTHER" id="PTHR44186">
    <property type="match status" value="1"/>
</dbReference>
<evidence type="ECO:0000256" key="2">
    <source>
        <dbReference type="ARBA" id="ARBA00022803"/>
    </source>
</evidence>
<dbReference type="SMART" id="SM00028">
    <property type="entry name" value="TPR"/>
    <property type="match status" value="4"/>
</dbReference>
<dbReference type="AlphaFoldDB" id="E1F883"/>
<comment type="caution">
    <text evidence="6">The sequence shown here is derived from an EMBL/GenBank/DDBJ whole genome shotgun (WGS) entry which is preliminary data.</text>
</comment>
<evidence type="ECO:0000313" key="6">
    <source>
        <dbReference type="EMBL" id="EFO61327.1"/>
    </source>
</evidence>
<dbReference type="OMA" id="RAYESQW"/>
<dbReference type="GO" id="GO:0061512">
    <property type="term" value="P:protein localization to cilium"/>
    <property type="evidence" value="ECO:0007669"/>
    <property type="project" value="TreeGrafter"/>
</dbReference>
<dbReference type="VEuPathDB" id="GiardiaDB:GLP15_1322"/>
<sequence length="429" mass="47422">MIIGDALNLYYAGLYEQCLASIAEEKKHGTTHQLLHTEGLALRALNRITEAINSFLASQKLDPFDQSTTLELAKCFYLQGNYTSVITQCDSIISTEDRAPWLAHQLRGLASFRMGDRHAAEKHLFLAYDLHPTLQAKQLIGELQAAAGELQEAISTMNDIIALSPESINVLIELGLLYVKLNSLDDAFECFSRAVIAVQKQLACRTNMTLSTPQDSFIFSPAFFSLGYTIQTKDPRTALLKYRVTANLRGNNKDPHMWANLTYVFVSLSNFEAALVCATRAFRLNSTSEPCRRALGHVYICLGDYCRAFQILSPAMGDTRAYESQWLLGIAAAKLGELRIAMACLSKAADGGIYGACLTGLLIFLQANDLTTAAQFSVKLKELDPDNDENLRQGKAAIKRLRKLVQEENATAKEQTVSEKDEQLTTTDG</sequence>
<name>E1F883_GIAIA</name>
<accession>E1F883</accession>
<dbReference type="PROSITE" id="PS50005">
    <property type="entry name" value="TPR"/>
    <property type="match status" value="2"/>
</dbReference>
<dbReference type="Pfam" id="PF13432">
    <property type="entry name" value="TPR_16"/>
    <property type="match status" value="1"/>
</dbReference>
<organism evidence="6 7">
    <name type="scientific">Giardia intestinalis (strain P15)</name>
    <name type="common">Giardia lamblia</name>
    <dbReference type="NCBI Taxonomy" id="658858"/>
    <lineage>
        <taxon>Eukaryota</taxon>
        <taxon>Metamonada</taxon>
        <taxon>Diplomonadida</taxon>
        <taxon>Hexamitidae</taxon>
        <taxon>Giardiinae</taxon>
        <taxon>Giardia</taxon>
    </lineage>
</organism>
<reference evidence="6 7" key="1">
    <citation type="journal article" date="2010" name="BMC Genomics">
        <title>Genome analysis and comparative genomics of a Giardia intestinalis assemblage E isolate.</title>
        <authorList>
            <person name="Jerlstrom-Hultqvist J."/>
            <person name="Franzen O."/>
            <person name="Ankarklev J."/>
            <person name="Xu F."/>
            <person name="Nohynkova E."/>
            <person name="Andersson J.O."/>
            <person name="Svard S.G."/>
            <person name="Andersson B."/>
        </authorList>
    </citation>
    <scope>NUCLEOTIDE SEQUENCE [LARGE SCALE GENOMIC DNA]</scope>
    <source>
        <strain evidence="6 7">P15</strain>
    </source>
</reference>
<keyword evidence="1" id="KW-0677">Repeat</keyword>
<dbReference type="Proteomes" id="UP000008974">
    <property type="component" value="Unassembled WGS sequence"/>
</dbReference>
<evidence type="ECO:0000256" key="1">
    <source>
        <dbReference type="ARBA" id="ARBA00022737"/>
    </source>
</evidence>
<dbReference type="STRING" id="658858.E1F883"/>
<comment type="similarity">
    <text evidence="3">Belongs to the BBS4 family.</text>
</comment>
<evidence type="ECO:0000256" key="4">
    <source>
        <dbReference type="PROSITE-ProRule" id="PRU00339"/>
    </source>
</evidence>
<dbReference type="EMBL" id="ACVC01000232">
    <property type="protein sequence ID" value="EFO61327.1"/>
    <property type="molecule type" value="Genomic_DNA"/>
</dbReference>
<evidence type="ECO:0000313" key="7">
    <source>
        <dbReference type="Proteomes" id="UP000008974"/>
    </source>
</evidence>
<dbReference type="Gene3D" id="1.25.40.10">
    <property type="entry name" value="Tetratricopeptide repeat domain"/>
    <property type="match status" value="2"/>
</dbReference>
<dbReference type="PANTHER" id="PTHR44186:SF1">
    <property type="entry name" value="BARDET-BIEDL SYNDROME 4 PROTEIN"/>
    <property type="match status" value="1"/>
</dbReference>
<evidence type="ECO:0000256" key="3">
    <source>
        <dbReference type="ARBA" id="ARBA00023778"/>
    </source>
</evidence>
<dbReference type="GO" id="GO:0060271">
    <property type="term" value="P:cilium assembly"/>
    <property type="evidence" value="ECO:0007669"/>
    <property type="project" value="TreeGrafter"/>
</dbReference>
<proteinExistence type="inferred from homology"/>
<protein>
    <submittedName>
        <fullName evidence="6">Bardet-Biedl syndrome 4 protein-like protein</fullName>
    </submittedName>
</protein>
<gene>
    <name evidence="6" type="ORF">GLP15_1322</name>
</gene>
<keyword evidence="2 4" id="KW-0802">TPR repeat</keyword>
<feature type="region of interest" description="Disordered" evidence="5">
    <location>
        <begin position="410"/>
        <end position="429"/>
    </location>
</feature>
<dbReference type="GO" id="GO:0036064">
    <property type="term" value="C:ciliary basal body"/>
    <property type="evidence" value="ECO:0007669"/>
    <property type="project" value="TreeGrafter"/>
</dbReference>
<dbReference type="OrthoDB" id="309339at2759"/>
<feature type="repeat" description="TPR" evidence="4">
    <location>
        <begin position="134"/>
        <end position="167"/>
    </location>
</feature>
<evidence type="ECO:0000256" key="5">
    <source>
        <dbReference type="SAM" id="MobiDB-lite"/>
    </source>
</evidence>
<dbReference type="InterPro" id="IPR011990">
    <property type="entry name" value="TPR-like_helical_dom_sf"/>
</dbReference>
<dbReference type="SUPFAM" id="SSF48452">
    <property type="entry name" value="TPR-like"/>
    <property type="match status" value="2"/>
</dbReference>
<dbReference type="InterPro" id="IPR019734">
    <property type="entry name" value="TPR_rpt"/>
</dbReference>